<name>A0ACA9L7D4_9GLOM</name>
<sequence>KVQVLKEKNLGVCKKANEKTVKIEPQFSYLSLLRVPYHANLKEFGVIIICLPINAANS</sequence>
<gene>
    <name evidence="1" type="ORF">RPERSI_LOCUS2172</name>
</gene>
<protein>
    <submittedName>
        <fullName evidence="1">9440_t:CDS:1</fullName>
    </submittedName>
</protein>
<dbReference type="EMBL" id="CAJVQC010002293">
    <property type="protein sequence ID" value="CAG8508995.1"/>
    <property type="molecule type" value="Genomic_DNA"/>
</dbReference>
<reference evidence="1" key="1">
    <citation type="submission" date="2021-06" db="EMBL/GenBank/DDBJ databases">
        <authorList>
            <person name="Kallberg Y."/>
            <person name="Tangrot J."/>
            <person name="Rosling A."/>
        </authorList>
    </citation>
    <scope>NUCLEOTIDE SEQUENCE</scope>
    <source>
        <strain evidence="1">MA461A</strain>
    </source>
</reference>
<accession>A0ACA9L7D4</accession>
<dbReference type="Proteomes" id="UP000789920">
    <property type="component" value="Unassembled WGS sequence"/>
</dbReference>
<proteinExistence type="predicted"/>
<evidence type="ECO:0000313" key="1">
    <source>
        <dbReference type="EMBL" id="CAG8508995.1"/>
    </source>
</evidence>
<keyword evidence="2" id="KW-1185">Reference proteome</keyword>
<evidence type="ECO:0000313" key="2">
    <source>
        <dbReference type="Proteomes" id="UP000789920"/>
    </source>
</evidence>
<organism evidence="1 2">
    <name type="scientific">Racocetra persica</name>
    <dbReference type="NCBI Taxonomy" id="160502"/>
    <lineage>
        <taxon>Eukaryota</taxon>
        <taxon>Fungi</taxon>
        <taxon>Fungi incertae sedis</taxon>
        <taxon>Mucoromycota</taxon>
        <taxon>Glomeromycotina</taxon>
        <taxon>Glomeromycetes</taxon>
        <taxon>Diversisporales</taxon>
        <taxon>Gigasporaceae</taxon>
        <taxon>Racocetra</taxon>
    </lineage>
</organism>
<feature type="non-terminal residue" evidence="1">
    <location>
        <position position="1"/>
    </location>
</feature>
<comment type="caution">
    <text evidence="1">The sequence shown here is derived from an EMBL/GenBank/DDBJ whole genome shotgun (WGS) entry which is preliminary data.</text>
</comment>